<feature type="transmembrane region" description="Helical" evidence="14">
    <location>
        <begin position="135"/>
        <end position="153"/>
    </location>
</feature>
<keyword evidence="7" id="KW-0375">Hydrogen ion transport</keyword>
<dbReference type="NCBIfam" id="NF005818">
    <property type="entry name" value="PRK07691.1"/>
    <property type="match status" value="1"/>
</dbReference>
<organism evidence="16 17">
    <name type="scientific">Bacillus velezensis</name>
    <dbReference type="NCBI Taxonomy" id="492670"/>
    <lineage>
        <taxon>Bacteria</taxon>
        <taxon>Bacillati</taxon>
        <taxon>Bacillota</taxon>
        <taxon>Bacilli</taxon>
        <taxon>Bacillales</taxon>
        <taxon>Bacillaceae</taxon>
        <taxon>Bacillus</taxon>
        <taxon>Bacillus amyloliquefaciens group</taxon>
    </lineage>
</organism>
<feature type="transmembrane region" description="Helical" evidence="14">
    <location>
        <begin position="450"/>
        <end position="468"/>
    </location>
</feature>
<dbReference type="PRINTS" id="PR01437">
    <property type="entry name" value="NUOXDRDTASE4"/>
</dbReference>
<evidence type="ECO:0000256" key="10">
    <source>
        <dbReference type="ARBA" id="ARBA00023065"/>
    </source>
</evidence>
<feature type="transmembrane region" description="Helical" evidence="14">
    <location>
        <begin position="110"/>
        <end position="129"/>
    </location>
</feature>
<proteinExistence type="inferred from homology"/>
<feature type="transmembrane region" description="Helical" evidence="14">
    <location>
        <begin position="243"/>
        <end position="266"/>
    </location>
</feature>
<feature type="transmembrane region" description="Helical" evidence="14">
    <location>
        <begin position="37"/>
        <end position="59"/>
    </location>
</feature>
<dbReference type="Pfam" id="PF00361">
    <property type="entry name" value="Proton_antipo_M"/>
    <property type="match status" value="1"/>
</dbReference>
<gene>
    <name evidence="16" type="primary">mrpD</name>
    <name evidence="16" type="ORF">BACVE_002639</name>
</gene>
<feature type="transmembrane region" description="Helical" evidence="14">
    <location>
        <begin position="338"/>
        <end position="359"/>
    </location>
</feature>
<evidence type="ECO:0000256" key="6">
    <source>
        <dbReference type="ARBA" id="ARBA00022692"/>
    </source>
</evidence>
<dbReference type="GO" id="GO:0042773">
    <property type="term" value="P:ATP synthesis coupled electron transport"/>
    <property type="evidence" value="ECO:0007669"/>
    <property type="project" value="InterPro"/>
</dbReference>
<evidence type="ECO:0000256" key="14">
    <source>
        <dbReference type="SAM" id="Phobius"/>
    </source>
</evidence>
<dbReference type="GO" id="GO:0008137">
    <property type="term" value="F:NADH dehydrogenase (ubiquinone) activity"/>
    <property type="evidence" value="ECO:0007669"/>
    <property type="project" value="InterPro"/>
</dbReference>
<keyword evidence="5" id="KW-1003">Cell membrane</keyword>
<dbReference type="InterPro" id="IPR003918">
    <property type="entry name" value="NADH_UbQ_OxRdtase"/>
</dbReference>
<dbReference type="GO" id="GO:0015386">
    <property type="term" value="F:potassium:proton antiporter activity"/>
    <property type="evidence" value="ECO:0007669"/>
    <property type="project" value="InterPro"/>
</dbReference>
<dbReference type="InterPro" id="IPR001750">
    <property type="entry name" value="ND/Mrp_TM"/>
</dbReference>
<dbReference type="EMBL" id="CP063687">
    <property type="protein sequence ID" value="QOY27626.1"/>
    <property type="molecule type" value="Genomic_DNA"/>
</dbReference>
<feature type="transmembrane region" description="Helical" evidence="14">
    <location>
        <begin position="371"/>
        <end position="389"/>
    </location>
</feature>
<keyword evidence="11 14" id="KW-0472">Membrane</keyword>
<evidence type="ECO:0000256" key="7">
    <source>
        <dbReference type="ARBA" id="ARBA00022781"/>
    </source>
</evidence>
<dbReference type="GO" id="GO:0006814">
    <property type="term" value="P:sodium ion transport"/>
    <property type="evidence" value="ECO:0007669"/>
    <property type="project" value="UniProtKB-KW"/>
</dbReference>
<evidence type="ECO:0000256" key="11">
    <source>
        <dbReference type="ARBA" id="ARBA00023136"/>
    </source>
</evidence>
<evidence type="ECO:0000256" key="4">
    <source>
        <dbReference type="ARBA" id="ARBA00022449"/>
    </source>
</evidence>
<keyword evidence="6 13" id="KW-0812">Transmembrane</keyword>
<comment type="similarity">
    <text evidence="2">Belongs to the CPA3 antiporters (TC 2.A.63) subunit D family.</text>
</comment>
<keyword evidence="4" id="KW-0050">Antiport</keyword>
<dbReference type="Proteomes" id="UP000587477">
    <property type="component" value="Chromosome"/>
</dbReference>
<dbReference type="AlphaFoldDB" id="A0A7W4LXZ9"/>
<feature type="transmembrane region" description="Helical" evidence="14">
    <location>
        <begin position="205"/>
        <end position="231"/>
    </location>
</feature>
<accession>A0A7W4LXZ9</accession>
<feature type="transmembrane region" description="Helical" evidence="14">
    <location>
        <begin position="165"/>
        <end position="185"/>
    </location>
</feature>
<evidence type="ECO:0000259" key="15">
    <source>
        <dbReference type="Pfam" id="PF00361"/>
    </source>
</evidence>
<evidence type="ECO:0000256" key="5">
    <source>
        <dbReference type="ARBA" id="ARBA00022475"/>
    </source>
</evidence>
<evidence type="ECO:0000256" key="8">
    <source>
        <dbReference type="ARBA" id="ARBA00022989"/>
    </source>
</evidence>
<feature type="transmembrane region" description="Helical" evidence="14">
    <location>
        <begin position="79"/>
        <end position="98"/>
    </location>
</feature>
<dbReference type="GO" id="GO:0005886">
    <property type="term" value="C:plasma membrane"/>
    <property type="evidence" value="ECO:0007669"/>
    <property type="project" value="UniProtKB-SubCell"/>
</dbReference>
<feature type="domain" description="NADH:quinone oxidoreductase/Mrp antiporter transmembrane" evidence="15">
    <location>
        <begin position="130"/>
        <end position="419"/>
    </location>
</feature>
<evidence type="ECO:0000313" key="17">
    <source>
        <dbReference type="Proteomes" id="UP000587477"/>
    </source>
</evidence>
<evidence type="ECO:0000313" key="16">
    <source>
        <dbReference type="EMBL" id="QOY27626.1"/>
    </source>
</evidence>
<keyword evidence="3" id="KW-0813">Transport</keyword>
<keyword evidence="12" id="KW-0739">Sodium transport</keyword>
<evidence type="ECO:0000256" key="3">
    <source>
        <dbReference type="ARBA" id="ARBA00022448"/>
    </source>
</evidence>
<keyword evidence="10" id="KW-0406">Ion transport</keyword>
<protein>
    <submittedName>
        <fullName evidence="16">Na(+)/H(+) antiporter subunit D</fullName>
    </submittedName>
</protein>
<feature type="transmembrane region" description="Helical" evidence="14">
    <location>
        <begin position="6"/>
        <end position="25"/>
    </location>
</feature>
<dbReference type="InterPro" id="IPR050586">
    <property type="entry name" value="CPA3_Na-H_Antiporter_D"/>
</dbReference>
<feature type="transmembrane region" description="Helical" evidence="14">
    <location>
        <begin position="409"/>
        <end position="429"/>
    </location>
</feature>
<sequence>MINMNNFVILPILVPLLAAVLLIFMNRRVMLMRIFSTAASCVSIVISAVLVQTVFTHGIQTLTLGGWKAPYGIVLAADQLAALLVLTTAIIGLLVILYSFRSIGEKRERAFYYSGVQFLLAGVSGAFLTGDLFNMYVFFELLLIASYMLIVLGGTKIQLRESLKYIVFNIVSSAFFVIGVGYLYAVTGTLNMADLSVKISESGQTGLITVIGVLLLVVFGLKGGIFPLYFWMPGSYYAPPAAISALFGSLLTKVGLYAILRVFTLIFIHDTGFTHQLMMWLAMLTVLFGVIGSIAFSDVMKIVIYNIITAVGVILFGIAMNTPASIQGAVYYLIHDMLIKGALFMLAGTLIALTGTASLHKMGGLITRYPVLGWMFFISAISLAGIPPFSGFVGKLKIAEGGFDKGETLFSVLILLSSLLVLYSVLKVFTTAFWGEEKEIPGAGGRSAKGLLYPAAAFLLLSLLFGLGTEWVSPYVNQTAENLLNPEKYIEAVLKE</sequence>
<evidence type="ECO:0000256" key="2">
    <source>
        <dbReference type="ARBA" id="ARBA00005346"/>
    </source>
</evidence>
<dbReference type="InterPro" id="IPR004775">
    <property type="entry name" value="MnhD1"/>
</dbReference>
<feature type="transmembrane region" description="Helical" evidence="14">
    <location>
        <begin position="303"/>
        <end position="326"/>
    </location>
</feature>
<reference evidence="17" key="1">
    <citation type="submission" date="2020-10" db="EMBL/GenBank/DDBJ databases">
        <title>Complete genome sequence of Bacillus velezensis NST6.</title>
        <authorList>
            <person name="Choi J."/>
        </authorList>
    </citation>
    <scope>NUCLEOTIDE SEQUENCE [LARGE SCALE GENOMIC DNA]</scope>
    <source>
        <strain evidence="17">NST6</strain>
    </source>
</reference>
<name>A0A7W4LXZ9_BACVE</name>
<comment type="subcellular location">
    <subcellularLocation>
        <location evidence="1">Cell membrane</location>
        <topology evidence="1">Multi-pass membrane protein</topology>
    </subcellularLocation>
    <subcellularLocation>
        <location evidence="13">Membrane</location>
        <topology evidence="13">Multi-pass membrane protein</topology>
    </subcellularLocation>
</comment>
<evidence type="ECO:0000256" key="9">
    <source>
        <dbReference type="ARBA" id="ARBA00023053"/>
    </source>
</evidence>
<dbReference type="PANTHER" id="PTHR42703">
    <property type="entry name" value="NADH DEHYDROGENASE"/>
    <property type="match status" value="1"/>
</dbReference>
<dbReference type="PANTHER" id="PTHR42703:SF1">
    <property type="entry name" value="NA(+)_H(+) ANTIPORTER SUBUNIT D1"/>
    <property type="match status" value="1"/>
</dbReference>
<evidence type="ECO:0000256" key="13">
    <source>
        <dbReference type="RuleBase" id="RU000320"/>
    </source>
</evidence>
<keyword evidence="8 14" id="KW-1133">Transmembrane helix</keyword>
<feature type="transmembrane region" description="Helical" evidence="14">
    <location>
        <begin position="278"/>
        <end position="296"/>
    </location>
</feature>
<evidence type="ECO:0000256" key="1">
    <source>
        <dbReference type="ARBA" id="ARBA00004651"/>
    </source>
</evidence>
<evidence type="ECO:0000256" key="12">
    <source>
        <dbReference type="ARBA" id="ARBA00023201"/>
    </source>
</evidence>
<dbReference type="NCBIfam" id="TIGR00944">
    <property type="entry name" value="2a6301s04"/>
    <property type="match status" value="1"/>
</dbReference>
<keyword evidence="9" id="KW-0915">Sodium</keyword>